<gene>
    <name evidence="6" type="ORF">PNEJI1_001371</name>
</gene>
<dbReference type="CDD" id="cd00084">
    <property type="entry name" value="HMG-box_SF"/>
    <property type="match status" value="1"/>
</dbReference>
<dbReference type="VEuPathDB" id="FungiDB:PNEJI1_001371"/>
<reference evidence="6 7" key="1">
    <citation type="journal article" date="2012" name="MBio">
        <title>De novo assembly of the Pneumocystis jirovecii genome from a single bronchoalveolar lavage fluid specimen from a patient.</title>
        <authorList>
            <person name="Cisse O.H."/>
            <person name="Pagni M."/>
            <person name="Hauser P.M."/>
        </authorList>
    </citation>
    <scope>NUCLEOTIDE SEQUENCE [LARGE SCALE GENOMIC DNA]</scope>
    <source>
        <strain evidence="6 7">SE8</strain>
    </source>
</reference>
<dbReference type="InParanoid" id="L0PBB5"/>
<dbReference type="SMART" id="SM00398">
    <property type="entry name" value="HMG"/>
    <property type="match status" value="2"/>
</dbReference>
<organism evidence="7">
    <name type="scientific">Pneumocystis jirovecii</name>
    <name type="common">Human pneumocystis pneumonia agent</name>
    <dbReference type="NCBI Taxonomy" id="42068"/>
    <lineage>
        <taxon>Eukaryota</taxon>
        <taxon>Fungi</taxon>
        <taxon>Dikarya</taxon>
        <taxon>Ascomycota</taxon>
        <taxon>Taphrinomycotina</taxon>
        <taxon>Pneumocystomycetes</taxon>
        <taxon>Pneumocystaceae</taxon>
        <taxon>Pneumocystis</taxon>
    </lineage>
</organism>
<dbReference type="GO" id="GO:0003677">
    <property type="term" value="F:DNA binding"/>
    <property type="evidence" value="ECO:0007669"/>
    <property type="project" value="UniProtKB-UniRule"/>
</dbReference>
<evidence type="ECO:0000313" key="6">
    <source>
        <dbReference type="EMBL" id="CCJ29673.1"/>
    </source>
</evidence>
<evidence type="ECO:0000256" key="4">
    <source>
        <dbReference type="PROSITE-ProRule" id="PRU00267"/>
    </source>
</evidence>
<feature type="domain" description="HMG box" evidence="5">
    <location>
        <begin position="204"/>
        <end position="276"/>
    </location>
</feature>
<dbReference type="AlphaFoldDB" id="L0PBB5"/>
<dbReference type="STRING" id="1209962.L0PBB5"/>
<evidence type="ECO:0000256" key="1">
    <source>
        <dbReference type="ARBA" id="ARBA00004123"/>
    </source>
</evidence>
<evidence type="ECO:0000256" key="2">
    <source>
        <dbReference type="ARBA" id="ARBA00023125"/>
    </source>
</evidence>
<dbReference type="GO" id="GO:0005634">
    <property type="term" value="C:nucleus"/>
    <property type="evidence" value="ECO:0007669"/>
    <property type="project" value="UniProtKB-SubCell"/>
</dbReference>
<dbReference type="InterPro" id="IPR050342">
    <property type="entry name" value="HMGB"/>
</dbReference>
<feature type="DNA-binding region" description="HMG box" evidence="4">
    <location>
        <begin position="204"/>
        <end position="276"/>
    </location>
</feature>
<evidence type="ECO:0000313" key="7">
    <source>
        <dbReference type="Proteomes" id="UP000010422"/>
    </source>
</evidence>
<dbReference type="Gene3D" id="1.10.30.10">
    <property type="entry name" value="High mobility group box domain"/>
    <property type="match status" value="2"/>
</dbReference>
<keyword evidence="3 4" id="KW-0539">Nucleus</keyword>
<protein>
    <recommendedName>
        <fullName evidence="5">HMG box domain-containing protein</fullName>
    </recommendedName>
</protein>
<dbReference type="Pfam" id="PF00505">
    <property type="entry name" value="HMG_box"/>
    <property type="match status" value="1"/>
</dbReference>
<dbReference type="FunCoup" id="L0PBB5">
    <property type="interactions" value="11"/>
</dbReference>
<dbReference type="PROSITE" id="PS50118">
    <property type="entry name" value="HMG_BOX_2"/>
    <property type="match status" value="1"/>
</dbReference>
<accession>L0PBB5</accession>
<dbReference type="InterPro" id="IPR009071">
    <property type="entry name" value="HMG_box_dom"/>
</dbReference>
<dbReference type="PANTHER" id="PTHR48112:SF32">
    <property type="entry name" value="HIGH MOBILITY GROUP PROTEIN B3"/>
    <property type="match status" value="1"/>
</dbReference>
<dbReference type="PANTHER" id="PTHR48112">
    <property type="entry name" value="HIGH MOBILITY GROUP PROTEIN DSP1"/>
    <property type="match status" value="1"/>
</dbReference>
<dbReference type="Proteomes" id="UP000010422">
    <property type="component" value="Unassembled WGS sequence"/>
</dbReference>
<comment type="caution">
    <text evidence="6">The sequence shown here is derived from an EMBL/GenBank/DDBJ whole genome shotgun (WGS) entry which is preliminary data.</text>
</comment>
<dbReference type="InterPro" id="IPR036910">
    <property type="entry name" value="HMG_box_dom_sf"/>
</dbReference>
<dbReference type="EMBL" id="CAKM01000204">
    <property type="protein sequence ID" value="CCJ29673.1"/>
    <property type="molecule type" value="Genomic_DNA"/>
</dbReference>
<name>L0PBB5_PNEJI</name>
<comment type="subcellular location">
    <subcellularLocation>
        <location evidence="1">Nucleus</location>
    </subcellularLocation>
</comment>
<sequence>MLRKPVIRKFRNLEIIKRNIMFITRYLGKNQLRKRILPSSQKKFSIMQFSIASPYNTFFLKKQCKWKNMSILSDICLSQIRIFSNSLVNSAVSSNKTSLKARSGPSRLGYSPWIAFLKERFKNALGTPKEILKESSDIWKSLSQEERQVYQDLSLQSKVDATRAYELWVTSLSPKEISEENRLRNQLRKQGKKGISRIKDPRRPKRPMTPFLFYCAHARSSPDFVEKYAGGATKATEQVQALSRKWAAMRDEEKMKFIDQAIDSRERYQKEMEIYQKL</sequence>
<evidence type="ECO:0000256" key="3">
    <source>
        <dbReference type="ARBA" id="ARBA00023242"/>
    </source>
</evidence>
<keyword evidence="2 4" id="KW-0238">DNA-binding</keyword>
<dbReference type="SUPFAM" id="SSF47095">
    <property type="entry name" value="HMG-box"/>
    <property type="match status" value="2"/>
</dbReference>
<evidence type="ECO:0000259" key="5">
    <source>
        <dbReference type="PROSITE" id="PS50118"/>
    </source>
</evidence>
<proteinExistence type="predicted"/>